<evidence type="ECO:0000313" key="3">
    <source>
        <dbReference type="Proteomes" id="UP001140560"/>
    </source>
</evidence>
<dbReference type="Proteomes" id="UP001140560">
    <property type="component" value="Unassembled WGS sequence"/>
</dbReference>
<reference evidence="2" key="1">
    <citation type="submission" date="2022-10" db="EMBL/GenBank/DDBJ databases">
        <title>Tapping the CABI collections for fungal endophytes: first genome assemblies for Collariella, Neodidymelliopsis, Ascochyta clinopodiicola, Didymella pomorum, Didymosphaeria variabile, Neocosmospora piperis and Neocucurbitaria cava.</title>
        <authorList>
            <person name="Hill R."/>
        </authorList>
    </citation>
    <scope>NUCLEOTIDE SEQUENCE</scope>
    <source>
        <strain evidence="2">IMI 356814</strain>
    </source>
</reference>
<keyword evidence="3" id="KW-1185">Reference proteome</keyword>
<protein>
    <submittedName>
        <fullName evidence="2">Uncharacterized protein</fullName>
    </submittedName>
</protein>
<gene>
    <name evidence="2" type="ORF">N0V83_002040</name>
</gene>
<sequence>MAFGMEPFNGSVASQLGVMKDMFFNFGYVSFLADPLHAIDITPDIARHGGCANGMALRPDQSCLHKVLITQEYQNVNANLPLSRDSDSQVVLSTDQQVYLLEFSDNINASSYDLECKDFNSGPAFYSLCMGGMKDGTINAVMIPCPANLVANKQCANDTSWRSTRGFSTSLRASYVHTTVAYQRLDGRVLWHEVQSNPQPANINPPDILSALGVILDTNSTTTEGVASNPILGSPTNFFGRLIAGHTYRISKLSLSTNIEAHWKGTNAIQNLLGITLFYCQNGVLSQTILPFVSNSTDITNFYTRGAFEQPEQSSLVSFADTRYKLKVGRGTLYAYIVLSGVTLLVCITALVIGSLLELAKFDAEPTLYPCLDFYTQCRVEDTNGKIIPAYRRIELAWIYDGRQMFKEIEALRVTRRKRQARPLELEVNRAIDG</sequence>
<keyword evidence="1" id="KW-0812">Transmembrane</keyword>
<dbReference type="EMBL" id="JAPEUY010000003">
    <property type="protein sequence ID" value="KAJ4374961.1"/>
    <property type="molecule type" value="Genomic_DNA"/>
</dbReference>
<accession>A0A9W9CPK8</accession>
<name>A0A9W9CPK8_9PLEO</name>
<organism evidence="2 3">
    <name type="scientific">Neocucurbitaria cava</name>
    <dbReference type="NCBI Taxonomy" id="798079"/>
    <lineage>
        <taxon>Eukaryota</taxon>
        <taxon>Fungi</taxon>
        <taxon>Dikarya</taxon>
        <taxon>Ascomycota</taxon>
        <taxon>Pezizomycotina</taxon>
        <taxon>Dothideomycetes</taxon>
        <taxon>Pleosporomycetidae</taxon>
        <taxon>Pleosporales</taxon>
        <taxon>Pleosporineae</taxon>
        <taxon>Cucurbitariaceae</taxon>
        <taxon>Neocucurbitaria</taxon>
    </lineage>
</organism>
<keyword evidence="1" id="KW-0472">Membrane</keyword>
<evidence type="ECO:0000256" key="1">
    <source>
        <dbReference type="SAM" id="Phobius"/>
    </source>
</evidence>
<evidence type="ECO:0000313" key="2">
    <source>
        <dbReference type="EMBL" id="KAJ4374961.1"/>
    </source>
</evidence>
<keyword evidence="1" id="KW-1133">Transmembrane helix</keyword>
<proteinExistence type="predicted"/>
<feature type="transmembrane region" description="Helical" evidence="1">
    <location>
        <begin position="333"/>
        <end position="357"/>
    </location>
</feature>
<comment type="caution">
    <text evidence="2">The sequence shown here is derived from an EMBL/GenBank/DDBJ whole genome shotgun (WGS) entry which is preliminary data.</text>
</comment>
<dbReference type="AlphaFoldDB" id="A0A9W9CPK8"/>
<dbReference type="OrthoDB" id="5139479at2759"/>